<dbReference type="InterPro" id="IPR001204">
    <property type="entry name" value="Phos_transporter"/>
</dbReference>
<feature type="transmembrane region" description="Helical" evidence="6">
    <location>
        <begin position="12"/>
        <end position="31"/>
    </location>
</feature>
<feature type="transmembrane region" description="Helical" evidence="6">
    <location>
        <begin position="51"/>
        <end position="71"/>
    </location>
</feature>
<dbReference type="PANTHER" id="PTHR11101">
    <property type="entry name" value="PHOSPHATE TRANSPORTER"/>
    <property type="match status" value="1"/>
</dbReference>
<keyword evidence="4 6" id="KW-1133">Transmembrane helix</keyword>
<accession>A0A512LBX1</accession>
<gene>
    <name evidence="7" type="ORF">TPL01_31180</name>
</gene>
<dbReference type="OrthoDB" id="9779554at2"/>
<evidence type="ECO:0008006" key="9">
    <source>
        <dbReference type="Google" id="ProtNLM"/>
    </source>
</evidence>
<sequence>MALLVAARLLDTRLSLVLIATVMALGGLLFASRVAETMSQRMARMDTMQGLAANLITATLVLFASTMGLPVSTTHVAVGSIAGVGADARTIDWHTVRNILLSWVAPLAAGVAWFLTSAG</sequence>
<reference evidence="7 8" key="1">
    <citation type="submission" date="2019-07" db="EMBL/GenBank/DDBJ databases">
        <title>Whole genome shotgun sequence of Thiobacillus plumbophilus NBRC 107929.</title>
        <authorList>
            <person name="Hosoyama A."/>
            <person name="Uohara A."/>
            <person name="Ohji S."/>
            <person name="Ichikawa N."/>
        </authorList>
    </citation>
    <scope>NUCLEOTIDE SEQUENCE [LARGE SCALE GENOMIC DNA]</scope>
    <source>
        <strain evidence="7 8">NBRC 107929</strain>
    </source>
</reference>
<evidence type="ECO:0000256" key="2">
    <source>
        <dbReference type="ARBA" id="ARBA00022448"/>
    </source>
</evidence>
<dbReference type="RefSeq" id="WP_147074926.1">
    <property type="nucleotide sequence ID" value="NZ_AP021884.1"/>
</dbReference>
<dbReference type="Pfam" id="PF01384">
    <property type="entry name" value="PHO4"/>
    <property type="match status" value="1"/>
</dbReference>
<organism evidence="7 8">
    <name type="scientific">Sulfuriferula plumbiphila</name>
    <dbReference type="NCBI Taxonomy" id="171865"/>
    <lineage>
        <taxon>Bacteria</taxon>
        <taxon>Pseudomonadati</taxon>
        <taxon>Pseudomonadota</taxon>
        <taxon>Betaproteobacteria</taxon>
        <taxon>Nitrosomonadales</taxon>
        <taxon>Sulfuricellaceae</taxon>
        <taxon>Sulfuriferula</taxon>
    </lineage>
</organism>
<name>A0A512LBX1_9PROT</name>
<evidence type="ECO:0000256" key="3">
    <source>
        <dbReference type="ARBA" id="ARBA00022692"/>
    </source>
</evidence>
<dbReference type="AlphaFoldDB" id="A0A512LBX1"/>
<dbReference type="EMBL" id="BKAD01000042">
    <property type="protein sequence ID" value="GEP31980.1"/>
    <property type="molecule type" value="Genomic_DNA"/>
</dbReference>
<feature type="transmembrane region" description="Helical" evidence="6">
    <location>
        <begin position="99"/>
        <end position="116"/>
    </location>
</feature>
<evidence type="ECO:0000256" key="5">
    <source>
        <dbReference type="ARBA" id="ARBA00023136"/>
    </source>
</evidence>
<evidence type="ECO:0000313" key="7">
    <source>
        <dbReference type="EMBL" id="GEP31980.1"/>
    </source>
</evidence>
<comment type="subcellular location">
    <subcellularLocation>
        <location evidence="1">Membrane</location>
        <topology evidence="1">Multi-pass membrane protein</topology>
    </subcellularLocation>
</comment>
<evidence type="ECO:0000313" key="8">
    <source>
        <dbReference type="Proteomes" id="UP000321337"/>
    </source>
</evidence>
<dbReference type="GO" id="GO:0016020">
    <property type="term" value="C:membrane"/>
    <property type="evidence" value="ECO:0007669"/>
    <property type="project" value="UniProtKB-SubCell"/>
</dbReference>
<evidence type="ECO:0000256" key="4">
    <source>
        <dbReference type="ARBA" id="ARBA00022989"/>
    </source>
</evidence>
<keyword evidence="2" id="KW-0813">Transport</keyword>
<evidence type="ECO:0000256" key="6">
    <source>
        <dbReference type="SAM" id="Phobius"/>
    </source>
</evidence>
<dbReference type="GO" id="GO:0005315">
    <property type="term" value="F:phosphate transmembrane transporter activity"/>
    <property type="evidence" value="ECO:0007669"/>
    <property type="project" value="InterPro"/>
</dbReference>
<protein>
    <recommendedName>
        <fullName evidence="9">Phosphate transporter</fullName>
    </recommendedName>
</protein>
<dbReference type="Proteomes" id="UP000321337">
    <property type="component" value="Unassembled WGS sequence"/>
</dbReference>
<dbReference type="PANTHER" id="PTHR11101:SF80">
    <property type="entry name" value="PHOSPHATE TRANSPORTER"/>
    <property type="match status" value="1"/>
</dbReference>
<keyword evidence="8" id="KW-1185">Reference proteome</keyword>
<dbReference type="GO" id="GO:0035435">
    <property type="term" value="P:phosphate ion transmembrane transport"/>
    <property type="evidence" value="ECO:0007669"/>
    <property type="project" value="TreeGrafter"/>
</dbReference>
<evidence type="ECO:0000256" key="1">
    <source>
        <dbReference type="ARBA" id="ARBA00004141"/>
    </source>
</evidence>
<comment type="caution">
    <text evidence="7">The sequence shown here is derived from an EMBL/GenBank/DDBJ whole genome shotgun (WGS) entry which is preliminary data.</text>
</comment>
<keyword evidence="5 6" id="KW-0472">Membrane</keyword>
<proteinExistence type="predicted"/>
<keyword evidence="3 6" id="KW-0812">Transmembrane</keyword>